<keyword evidence="1" id="KW-0472">Membrane</keyword>
<evidence type="ECO:0000313" key="3">
    <source>
        <dbReference type="EMBL" id="VEU45191.1"/>
    </source>
</evidence>
<evidence type="ECO:0000256" key="1">
    <source>
        <dbReference type="SAM" id="Phobius"/>
    </source>
</evidence>
<accession>A0A448ZT24</accession>
<keyword evidence="2" id="KW-0732">Signal</keyword>
<gene>
    <name evidence="3" type="ORF">PSNMU_V1.4_AUG-EV-PASAV3_0123540</name>
</gene>
<feature type="chain" id="PRO_5019417586" evidence="2">
    <location>
        <begin position="21"/>
        <end position="101"/>
    </location>
</feature>
<feature type="signal peptide" evidence="2">
    <location>
        <begin position="1"/>
        <end position="20"/>
    </location>
</feature>
<organism evidence="3 4">
    <name type="scientific">Pseudo-nitzschia multistriata</name>
    <dbReference type="NCBI Taxonomy" id="183589"/>
    <lineage>
        <taxon>Eukaryota</taxon>
        <taxon>Sar</taxon>
        <taxon>Stramenopiles</taxon>
        <taxon>Ochrophyta</taxon>
        <taxon>Bacillariophyta</taxon>
        <taxon>Bacillariophyceae</taxon>
        <taxon>Bacillariophycidae</taxon>
        <taxon>Bacillariales</taxon>
        <taxon>Bacillariaceae</taxon>
        <taxon>Pseudo-nitzschia</taxon>
    </lineage>
</organism>
<name>A0A448ZT24_9STRA</name>
<keyword evidence="1" id="KW-0812">Transmembrane</keyword>
<sequence length="101" mass="10258">MNKPTAFLLLALALARGSLAFTTSGPRSALSARAAPLPVSEMPTHQGATSTSLNLKVKVDPNAKTKNSAGNAKAAAYGGSIAIAALLPVIFLVWSVVNKGN</sequence>
<keyword evidence="4" id="KW-1185">Reference proteome</keyword>
<feature type="transmembrane region" description="Helical" evidence="1">
    <location>
        <begin position="74"/>
        <end position="97"/>
    </location>
</feature>
<dbReference type="EMBL" id="CAACVS010000692">
    <property type="protein sequence ID" value="VEU45191.1"/>
    <property type="molecule type" value="Genomic_DNA"/>
</dbReference>
<dbReference type="OrthoDB" id="10579005at2759"/>
<keyword evidence="1" id="KW-1133">Transmembrane helix</keyword>
<dbReference type="AlphaFoldDB" id="A0A448ZT24"/>
<proteinExistence type="predicted"/>
<reference evidence="3 4" key="1">
    <citation type="submission" date="2019-01" db="EMBL/GenBank/DDBJ databases">
        <authorList>
            <person name="Ferrante I. M."/>
        </authorList>
    </citation>
    <scope>NUCLEOTIDE SEQUENCE [LARGE SCALE GENOMIC DNA]</scope>
    <source>
        <strain evidence="3 4">B856</strain>
    </source>
</reference>
<dbReference type="Proteomes" id="UP000291116">
    <property type="component" value="Unassembled WGS sequence"/>
</dbReference>
<evidence type="ECO:0000313" key="4">
    <source>
        <dbReference type="Proteomes" id="UP000291116"/>
    </source>
</evidence>
<protein>
    <submittedName>
        <fullName evidence="3">Uncharacterized protein</fullName>
    </submittedName>
</protein>
<evidence type="ECO:0000256" key="2">
    <source>
        <dbReference type="SAM" id="SignalP"/>
    </source>
</evidence>